<feature type="transmembrane region" description="Helical" evidence="1">
    <location>
        <begin position="103"/>
        <end position="125"/>
    </location>
</feature>
<sequence>MNKSKELPQPETASRSYVHLLMFMEILITLIFQFITLLLLFRVLFHRFATQIKIQMSQCVIIYMFTNIIGSISTLPHHIYFVVFWKPITPSISVQLYDPYTLFWTGIVMINYGFTLPVSVFFMTIERCLALRFPAQYHSNKYIRQMVSALPIILTIVWCLTVFVLLLLELPLDESKAKYCLSVPCLLLKYHALQPSYMKISLGSLNILCTSYFFYALRQFRKAHGNVGMVKNRIVIVTALSEIIFNVFPYMLTVLLFHITGESLSTTIGMVYVPMFAFDAMICAIFYNRIFLRKVTNSVTVIPHNVIRPQVQDPVN</sequence>
<keyword evidence="1" id="KW-0812">Transmembrane</keyword>
<gene>
    <name evidence="2" type="ORF">DdX_21144</name>
</gene>
<feature type="transmembrane region" description="Helical" evidence="1">
    <location>
        <begin position="146"/>
        <end position="168"/>
    </location>
</feature>
<comment type="caution">
    <text evidence="2">The sequence shown here is derived from an EMBL/GenBank/DDBJ whole genome shotgun (WGS) entry which is preliminary data.</text>
</comment>
<evidence type="ECO:0000256" key="1">
    <source>
        <dbReference type="SAM" id="Phobius"/>
    </source>
</evidence>
<feature type="transmembrane region" description="Helical" evidence="1">
    <location>
        <begin position="196"/>
        <end position="215"/>
    </location>
</feature>
<feature type="transmembrane region" description="Helical" evidence="1">
    <location>
        <begin position="235"/>
        <end position="257"/>
    </location>
</feature>
<dbReference type="EMBL" id="JAKKPZ010000733">
    <property type="protein sequence ID" value="KAI1692645.1"/>
    <property type="molecule type" value="Genomic_DNA"/>
</dbReference>
<keyword evidence="1" id="KW-1133">Transmembrane helix</keyword>
<reference evidence="2" key="1">
    <citation type="submission" date="2022-01" db="EMBL/GenBank/DDBJ databases">
        <title>Genome Sequence Resource for Two Populations of Ditylenchus destructor, the Migratory Endoparasitic Phytonematode.</title>
        <authorList>
            <person name="Zhang H."/>
            <person name="Lin R."/>
            <person name="Xie B."/>
        </authorList>
    </citation>
    <scope>NUCLEOTIDE SEQUENCE</scope>
    <source>
        <strain evidence="2">BazhouSP</strain>
    </source>
</reference>
<name>A0AAD4MG59_9BILA</name>
<feature type="transmembrane region" description="Helical" evidence="1">
    <location>
        <begin position="20"/>
        <end position="41"/>
    </location>
</feature>
<feature type="transmembrane region" description="Helical" evidence="1">
    <location>
        <begin position="269"/>
        <end position="287"/>
    </location>
</feature>
<proteinExistence type="predicted"/>
<dbReference type="Proteomes" id="UP001201812">
    <property type="component" value="Unassembled WGS sequence"/>
</dbReference>
<protein>
    <submittedName>
        <fullName evidence="2">Uncharacterized protein</fullName>
    </submittedName>
</protein>
<evidence type="ECO:0000313" key="3">
    <source>
        <dbReference type="Proteomes" id="UP001201812"/>
    </source>
</evidence>
<keyword evidence="3" id="KW-1185">Reference proteome</keyword>
<feature type="transmembrane region" description="Helical" evidence="1">
    <location>
        <begin position="61"/>
        <end position="83"/>
    </location>
</feature>
<organism evidence="2 3">
    <name type="scientific">Ditylenchus destructor</name>
    <dbReference type="NCBI Taxonomy" id="166010"/>
    <lineage>
        <taxon>Eukaryota</taxon>
        <taxon>Metazoa</taxon>
        <taxon>Ecdysozoa</taxon>
        <taxon>Nematoda</taxon>
        <taxon>Chromadorea</taxon>
        <taxon>Rhabditida</taxon>
        <taxon>Tylenchina</taxon>
        <taxon>Tylenchomorpha</taxon>
        <taxon>Sphaerularioidea</taxon>
        <taxon>Anguinidae</taxon>
        <taxon>Anguininae</taxon>
        <taxon>Ditylenchus</taxon>
    </lineage>
</organism>
<keyword evidence="1" id="KW-0472">Membrane</keyword>
<accession>A0AAD4MG59</accession>
<dbReference type="AlphaFoldDB" id="A0AAD4MG59"/>
<evidence type="ECO:0000313" key="2">
    <source>
        <dbReference type="EMBL" id="KAI1692645.1"/>
    </source>
</evidence>